<protein>
    <submittedName>
        <fullName evidence="4">Centrosomal protein of 162 kDa</fullName>
    </submittedName>
</protein>
<feature type="coiled-coil region" evidence="1">
    <location>
        <begin position="2"/>
        <end position="61"/>
    </location>
</feature>
<evidence type="ECO:0000313" key="4">
    <source>
        <dbReference type="WBParaSite" id="SCUD_0000106601-mRNA-1"/>
    </source>
</evidence>
<dbReference type="STRING" id="6186.A0A183JEF4"/>
<gene>
    <name evidence="2" type="ORF">SCUD_LOCUS1065</name>
</gene>
<reference evidence="4" key="1">
    <citation type="submission" date="2016-06" db="UniProtKB">
        <authorList>
            <consortium name="WormBaseParasite"/>
        </authorList>
    </citation>
    <scope>IDENTIFICATION</scope>
</reference>
<keyword evidence="1" id="KW-0175">Coiled coil</keyword>
<dbReference type="EMBL" id="UZAK01000817">
    <property type="protein sequence ID" value="VDO65386.1"/>
    <property type="molecule type" value="Genomic_DNA"/>
</dbReference>
<organism evidence="4">
    <name type="scientific">Schistosoma curassoni</name>
    <dbReference type="NCBI Taxonomy" id="6186"/>
    <lineage>
        <taxon>Eukaryota</taxon>
        <taxon>Metazoa</taxon>
        <taxon>Spiralia</taxon>
        <taxon>Lophotrochozoa</taxon>
        <taxon>Platyhelminthes</taxon>
        <taxon>Trematoda</taxon>
        <taxon>Digenea</taxon>
        <taxon>Strigeidida</taxon>
        <taxon>Schistosomatoidea</taxon>
        <taxon>Schistosomatidae</taxon>
        <taxon>Schistosoma</taxon>
    </lineage>
</organism>
<proteinExistence type="predicted"/>
<dbReference type="WBParaSite" id="SCUD_0000106601-mRNA-1">
    <property type="protein sequence ID" value="SCUD_0000106601-mRNA-1"/>
    <property type="gene ID" value="SCUD_0000106601"/>
</dbReference>
<evidence type="ECO:0000256" key="1">
    <source>
        <dbReference type="SAM" id="Coils"/>
    </source>
</evidence>
<dbReference type="AlphaFoldDB" id="A0A183JEF4"/>
<name>A0A183JEF4_9TREM</name>
<keyword evidence="3" id="KW-1185">Reference proteome</keyword>
<dbReference type="Proteomes" id="UP000279833">
    <property type="component" value="Unassembled WGS sequence"/>
</dbReference>
<reference evidence="2 3" key="2">
    <citation type="submission" date="2018-11" db="EMBL/GenBank/DDBJ databases">
        <authorList>
            <consortium name="Pathogen Informatics"/>
        </authorList>
    </citation>
    <scope>NUCLEOTIDE SEQUENCE [LARGE SCALE GENOMIC DNA]</scope>
    <source>
        <strain evidence="2">Dakar</strain>
        <strain evidence="3">Dakar, Senegal</strain>
    </source>
</reference>
<evidence type="ECO:0000313" key="2">
    <source>
        <dbReference type="EMBL" id="VDO65386.1"/>
    </source>
</evidence>
<evidence type="ECO:0000313" key="3">
    <source>
        <dbReference type="Proteomes" id="UP000279833"/>
    </source>
</evidence>
<sequence>KLKECSDQLKIEKLTNNDLEQKYTDEIGHLKTQLSETDMKLTKALTELRRAERRVDREINERKLQINSIENTYKSKIQTLENALHSFYPEPYHCYGNNTAKSPNVIQKMTSPIVPTFASHIDLNESIRKLDHLADRLNSDLSSDSDAEKDVEQ</sequence>
<accession>A0A183JEF4</accession>